<proteinExistence type="predicted"/>
<evidence type="ECO:0000313" key="1">
    <source>
        <dbReference type="EMBL" id="JAE31398.1"/>
    </source>
</evidence>
<organism evidence="1">
    <name type="scientific">Arundo donax</name>
    <name type="common">Giant reed</name>
    <name type="synonym">Donax arundinaceus</name>
    <dbReference type="NCBI Taxonomy" id="35708"/>
    <lineage>
        <taxon>Eukaryota</taxon>
        <taxon>Viridiplantae</taxon>
        <taxon>Streptophyta</taxon>
        <taxon>Embryophyta</taxon>
        <taxon>Tracheophyta</taxon>
        <taxon>Spermatophyta</taxon>
        <taxon>Magnoliopsida</taxon>
        <taxon>Liliopsida</taxon>
        <taxon>Poales</taxon>
        <taxon>Poaceae</taxon>
        <taxon>PACMAD clade</taxon>
        <taxon>Arundinoideae</taxon>
        <taxon>Arundineae</taxon>
        <taxon>Arundo</taxon>
    </lineage>
</organism>
<name>A0A0A9HEQ6_ARUDO</name>
<reference evidence="1" key="2">
    <citation type="journal article" date="2015" name="Data Brief">
        <title>Shoot transcriptome of the giant reed, Arundo donax.</title>
        <authorList>
            <person name="Barrero R.A."/>
            <person name="Guerrero F.D."/>
            <person name="Moolhuijzen P."/>
            <person name="Goolsby J.A."/>
            <person name="Tidwell J."/>
            <person name="Bellgard S.E."/>
            <person name="Bellgard M.I."/>
        </authorList>
    </citation>
    <scope>NUCLEOTIDE SEQUENCE</scope>
    <source>
        <tissue evidence="1">Shoot tissue taken approximately 20 cm above the soil surface</tissue>
    </source>
</reference>
<dbReference type="AlphaFoldDB" id="A0A0A9HEQ6"/>
<reference evidence="1" key="1">
    <citation type="submission" date="2014-09" db="EMBL/GenBank/DDBJ databases">
        <authorList>
            <person name="Magalhaes I.L.F."/>
            <person name="Oliveira U."/>
            <person name="Santos F.R."/>
            <person name="Vidigal T.H.D.A."/>
            <person name="Brescovit A.D."/>
            <person name="Santos A.J."/>
        </authorList>
    </citation>
    <scope>NUCLEOTIDE SEQUENCE</scope>
    <source>
        <tissue evidence="1">Shoot tissue taken approximately 20 cm above the soil surface</tissue>
    </source>
</reference>
<dbReference type="EMBL" id="GBRH01166498">
    <property type="protein sequence ID" value="JAE31398.1"/>
    <property type="molecule type" value="Transcribed_RNA"/>
</dbReference>
<sequence length="49" mass="5989">MTLATSTFDLHQHDVCPPLSIYVDYIHRHLHQHIYHYDLLVKHHYQFTC</sequence>
<accession>A0A0A9HEQ6</accession>
<protein>
    <submittedName>
        <fullName evidence="1">Uncharacterized protein</fullName>
    </submittedName>
</protein>